<keyword evidence="2" id="KW-0732">Signal</keyword>
<evidence type="ECO:0000313" key="5">
    <source>
        <dbReference type="Proteomes" id="UP001558613"/>
    </source>
</evidence>
<dbReference type="InterPro" id="IPR013783">
    <property type="entry name" value="Ig-like_fold"/>
</dbReference>
<dbReference type="PANTHER" id="PTHR21063:SF4">
    <property type="entry name" value="CD48 ANTIGEN-RELATED"/>
    <property type="match status" value="1"/>
</dbReference>
<feature type="domain" description="Ig-like" evidence="3">
    <location>
        <begin position="232"/>
        <end position="319"/>
    </location>
</feature>
<evidence type="ECO:0000313" key="4">
    <source>
        <dbReference type="EMBL" id="KAL1252274.1"/>
    </source>
</evidence>
<protein>
    <recommendedName>
        <fullName evidence="3">Ig-like domain-containing protein</fullName>
    </recommendedName>
</protein>
<dbReference type="InterPro" id="IPR036179">
    <property type="entry name" value="Ig-like_dom_sf"/>
</dbReference>
<organism evidence="4 5">
    <name type="scientific">Cirrhinus molitorella</name>
    <name type="common">mud carp</name>
    <dbReference type="NCBI Taxonomy" id="172907"/>
    <lineage>
        <taxon>Eukaryota</taxon>
        <taxon>Metazoa</taxon>
        <taxon>Chordata</taxon>
        <taxon>Craniata</taxon>
        <taxon>Vertebrata</taxon>
        <taxon>Euteleostomi</taxon>
        <taxon>Actinopterygii</taxon>
        <taxon>Neopterygii</taxon>
        <taxon>Teleostei</taxon>
        <taxon>Ostariophysi</taxon>
        <taxon>Cypriniformes</taxon>
        <taxon>Cyprinidae</taxon>
        <taxon>Labeoninae</taxon>
        <taxon>Labeonini</taxon>
        <taxon>Cirrhinus</taxon>
    </lineage>
</organism>
<evidence type="ECO:0000256" key="2">
    <source>
        <dbReference type="SAM" id="SignalP"/>
    </source>
</evidence>
<keyword evidence="1" id="KW-1133">Transmembrane helix</keyword>
<dbReference type="SUPFAM" id="SSF48726">
    <property type="entry name" value="Immunoglobulin"/>
    <property type="match status" value="3"/>
</dbReference>
<dbReference type="Gene3D" id="2.60.40.10">
    <property type="entry name" value="Immunoglobulins"/>
    <property type="match status" value="3"/>
</dbReference>
<evidence type="ECO:0000256" key="1">
    <source>
        <dbReference type="SAM" id="Phobius"/>
    </source>
</evidence>
<evidence type="ECO:0000259" key="3">
    <source>
        <dbReference type="PROSITE" id="PS50835"/>
    </source>
</evidence>
<gene>
    <name evidence="4" type="ORF">QQF64_020070</name>
</gene>
<keyword evidence="1" id="KW-0472">Membrane</keyword>
<dbReference type="InterPro" id="IPR003599">
    <property type="entry name" value="Ig_sub"/>
</dbReference>
<feature type="transmembrane region" description="Helical" evidence="1">
    <location>
        <begin position="337"/>
        <end position="360"/>
    </location>
</feature>
<sequence>MLVWFCLRLWCVAGVFVGAYELDSVSVMEGESVTLHTDREMRNNDLILWRFGPENTLIAEINVTDSSVTLNDNYDERFRGRVKVDRQTGCLTITNIRTQHAGRYQLQTNRMKKLIILTVYGVFGDKKEMKSLSVMEGESVTLPTDPEMRSNDLILWRFENYKIAEVDKTSHSVSIYDDVLEGRFRGRLTLDDKTGSLTITSATTEQTGVYQIQTNRTGKDFILSVYAPLPVPVIFRYCPQTPSSSSSSVSRLVLLCSVLNVSEVTLSWFRGSSLLSSISASDLSISLSLPLEVEYQDQNAYRCVLSNSLTEQTQHLDITLLSDTCSDSGHGCNAAEAVLRLVVTALVGVAAVAAVVLLLYDIRSRRAEQERAHVPTSADDVISVL</sequence>
<keyword evidence="1" id="KW-0812">Transmembrane</keyword>
<name>A0ABR3LHA0_9TELE</name>
<keyword evidence="5" id="KW-1185">Reference proteome</keyword>
<proteinExistence type="predicted"/>
<feature type="signal peptide" evidence="2">
    <location>
        <begin position="1"/>
        <end position="19"/>
    </location>
</feature>
<accession>A0ABR3LHA0</accession>
<dbReference type="InterPro" id="IPR007110">
    <property type="entry name" value="Ig-like_dom"/>
</dbReference>
<dbReference type="SMART" id="SM00409">
    <property type="entry name" value="IG"/>
    <property type="match status" value="3"/>
</dbReference>
<reference evidence="4 5" key="1">
    <citation type="submission" date="2023-09" db="EMBL/GenBank/DDBJ databases">
        <authorList>
            <person name="Wang M."/>
        </authorList>
    </citation>
    <scope>NUCLEOTIDE SEQUENCE [LARGE SCALE GENOMIC DNA]</scope>
    <source>
        <strain evidence="4">GT-2023</strain>
        <tissue evidence="4">Liver</tissue>
    </source>
</reference>
<feature type="chain" id="PRO_5045168358" description="Ig-like domain-containing protein" evidence="2">
    <location>
        <begin position="20"/>
        <end position="385"/>
    </location>
</feature>
<dbReference type="PANTHER" id="PTHR21063">
    <property type="entry name" value="LFA-3"/>
    <property type="match status" value="1"/>
</dbReference>
<comment type="caution">
    <text evidence="4">The sequence shown here is derived from an EMBL/GenBank/DDBJ whole genome shotgun (WGS) entry which is preliminary data.</text>
</comment>
<dbReference type="EMBL" id="JAYMGO010000022">
    <property type="protein sequence ID" value="KAL1252274.1"/>
    <property type="molecule type" value="Genomic_DNA"/>
</dbReference>
<dbReference type="PROSITE" id="PS50835">
    <property type="entry name" value="IG_LIKE"/>
    <property type="match status" value="1"/>
</dbReference>
<dbReference type="Proteomes" id="UP001558613">
    <property type="component" value="Unassembled WGS sequence"/>
</dbReference>